<comment type="caution">
    <text evidence="5">The sequence shown here is derived from an EMBL/GenBank/DDBJ whole genome shotgun (WGS) entry which is preliminary data.</text>
</comment>
<dbReference type="InterPro" id="IPR021416">
    <property type="entry name" value="DUF3048_N"/>
</dbReference>
<evidence type="ECO:0000313" key="5">
    <source>
        <dbReference type="EMBL" id="TBT94269.1"/>
    </source>
</evidence>
<dbReference type="InterPro" id="IPR035328">
    <property type="entry name" value="DUF3048_C"/>
</dbReference>
<sequence>MPSTMNRRDITPSAQRRTHRLGATLLAGAAALALTACGGAPAQSPTSALSTAPTTSSTPSVATPTPSATPTMTKPGLTGSQVFAVKIDHTRPSHPRVGTSSADVVYVEPVEAGLTRLLAVFSSTLPEKVGPVRSTRESDVDLLANYGTKVAFAFSGASDYTMARINKGTQVNLSFDADRTGYTREAGRPKPYDVIGTTSVLLQRAGGSVPPGDVGFYYGTAPTGGASGTAVRTSWTSSTISFSYASSAGKYLITSDGRQEVDVLTGGKPVEAANVIVQYVVTKPSGNRDINGVVTPLVEVTGTGKAILLREGKSWQGTWTRPDAASPTAFKTADGQDMQLAKGSTWVLLVPQGQGVTVS</sequence>
<dbReference type="Proteomes" id="UP000291933">
    <property type="component" value="Unassembled WGS sequence"/>
</dbReference>
<dbReference type="InterPro" id="IPR023158">
    <property type="entry name" value="YerB-like_sf"/>
</dbReference>
<dbReference type="Pfam" id="PF17479">
    <property type="entry name" value="DUF3048_C"/>
    <property type="match status" value="1"/>
</dbReference>
<dbReference type="Pfam" id="PF11258">
    <property type="entry name" value="DUF3048"/>
    <property type="match status" value="1"/>
</dbReference>
<keyword evidence="2" id="KW-0732">Signal</keyword>
<accession>A0A4Q9KKU4</accession>
<evidence type="ECO:0000256" key="1">
    <source>
        <dbReference type="SAM" id="MobiDB-lite"/>
    </source>
</evidence>
<reference evidence="5 6" key="1">
    <citation type="submission" date="2019-01" db="EMBL/GenBank/DDBJ databases">
        <title>Lactibacter flavus gen. nov., sp. nov., a novel bacterium of the family Propionibacteriaceae isolated from raw milk and dairy products.</title>
        <authorList>
            <person name="Huptas C."/>
            <person name="Wenning M."/>
            <person name="Breitenwieser F."/>
            <person name="Doll E."/>
            <person name="Von Neubeck M."/>
            <person name="Busse H.-J."/>
            <person name="Scherer S."/>
        </authorList>
    </citation>
    <scope>NUCLEOTIDE SEQUENCE [LARGE SCALE GENOMIC DNA]</scope>
    <source>
        <strain evidence="5 6">DSM 22130</strain>
    </source>
</reference>
<dbReference type="SUPFAM" id="SSF159774">
    <property type="entry name" value="YerB-like"/>
    <property type="match status" value="1"/>
</dbReference>
<feature type="compositionally biased region" description="Low complexity" evidence="1">
    <location>
        <begin position="40"/>
        <end position="73"/>
    </location>
</feature>
<evidence type="ECO:0000259" key="4">
    <source>
        <dbReference type="Pfam" id="PF17479"/>
    </source>
</evidence>
<dbReference type="AlphaFoldDB" id="A0A4Q9KKU4"/>
<feature type="domain" description="DUF3048" evidence="3">
    <location>
        <begin position="76"/>
        <end position="204"/>
    </location>
</feature>
<feature type="signal peptide" evidence="2">
    <location>
        <begin position="1"/>
        <end position="42"/>
    </location>
</feature>
<evidence type="ECO:0000313" key="6">
    <source>
        <dbReference type="Proteomes" id="UP000291933"/>
    </source>
</evidence>
<name>A0A4Q9KKU4_PROTD</name>
<feature type="region of interest" description="Disordered" evidence="1">
    <location>
        <begin position="40"/>
        <end position="76"/>
    </location>
</feature>
<dbReference type="OrthoDB" id="9779102at2"/>
<feature type="chain" id="PRO_5020365235" evidence="2">
    <location>
        <begin position="43"/>
        <end position="359"/>
    </location>
</feature>
<feature type="domain" description="DUF3048" evidence="4">
    <location>
        <begin position="236"/>
        <end position="347"/>
    </location>
</feature>
<protein>
    <submittedName>
        <fullName evidence="5">DUF3048 domain-containing protein</fullName>
    </submittedName>
</protein>
<organism evidence="5 6">
    <name type="scientific">Propioniciclava tarda</name>
    <dbReference type="NCBI Taxonomy" id="433330"/>
    <lineage>
        <taxon>Bacteria</taxon>
        <taxon>Bacillati</taxon>
        <taxon>Actinomycetota</taxon>
        <taxon>Actinomycetes</taxon>
        <taxon>Propionibacteriales</taxon>
        <taxon>Propionibacteriaceae</taxon>
        <taxon>Propioniciclava</taxon>
    </lineage>
</organism>
<proteinExistence type="predicted"/>
<gene>
    <name evidence="5" type="ORF">ET996_11250</name>
</gene>
<dbReference type="Gene3D" id="3.50.90.10">
    <property type="entry name" value="YerB-like"/>
    <property type="match status" value="1"/>
</dbReference>
<evidence type="ECO:0000256" key="2">
    <source>
        <dbReference type="SAM" id="SignalP"/>
    </source>
</evidence>
<dbReference type="EMBL" id="SDMR01000015">
    <property type="protein sequence ID" value="TBT94269.1"/>
    <property type="molecule type" value="Genomic_DNA"/>
</dbReference>
<evidence type="ECO:0000259" key="3">
    <source>
        <dbReference type="Pfam" id="PF11258"/>
    </source>
</evidence>
<keyword evidence="6" id="KW-1185">Reference proteome</keyword>